<dbReference type="OrthoDB" id="9794206at2"/>
<dbReference type="AlphaFoldDB" id="A0A8B2NXN6"/>
<dbReference type="Pfam" id="PF05159">
    <property type="entry name" value="Capsule_synth"/>
    <property type="match status" value="1"/>
</dbReference>
<dbReference type="InterPro" id="IPR007833">
    <property type="entry name" value="Capsule_polysaccharide_synth"/>
</dbReference>
<evidence type="ECO:0000313" key="2">
    <source>
        <dbReference type="Proteomes" id="UP000249590"/>
    </source>
</evidence>
<protein>
    <submittedName>
        <fullName evidence="1">Capsular biosynthesis protein</fullName>
    </submittedName>
</protein>
<keyword evidence="2" id="KW-1185">Reference proteome</keyword>
<dbReference type="GO" id="GO:0000271">
    <property type="term" value="P:polysaccharide biosynthetic process"/>
    <property type="evidence" value="ECO:0007669"/>
    <property type="project" value="InterPro"/>
</dbReference>
<accession>A0A8B2NXN6</accession>
<name>A0A8B2NXN6_9HYPH</name>
<evidence type="ECO:0000313" key="1">
    <source>
        <dbReference type="EMBL" id="RAI00548.1"/>
    </source>
</evidence>
<comment type="caution">
    <text evidence="1">The sequence shown here is derived from an EMBL/GenBank/DDBJ whole genome shotgun (WGS) entry which is preliminary data.</text>
</comment>
<dbReference type="EMBL" id="QHHQ01000003">
    <property type="protein sequence ID" value="RAI00548.1"/>
    <property type="molecule type" value="Genomic_DNA"/>
</dbReference>
<reference evidence="1 2" key="1">
    <citation type="submission" date="2018-05" db="EMBL/GenBank/DDBJ databases">
        <title>Acuticoccus sediminis sp. nov., isolated from deep-sea sediment of Indian Ocean.</title>
        <authorList>
            <person name="Liu X."/>
            <person name="Lai Q."/>
            <person name="Du Y."/>
            <person name="Sun F."/>
            <person name="Zhang X."/>
            <person name="Wang S."/>
            <person name="Shao Z."/>
        </authorList>
    </citation>
    <scope>NUCLEOTIDE SEQUENCE [LARGE SCALE GENOMIC DNA]</scope>
    <source>
        <strain evidence="1 2">PTG4-2</strain>
    </source>
</reference>
<organism evidence="1 2">
    <name type="scientific">Acuticoccus sediminis</name>
    <dbReference type="NCBI Taxonomy" id="2184697"/>
    <lineage>
        <taxon>Bacteria</taxon>
        <taxon>Pseudomonadati</taxon>
        <taxon>Pseudomonadota</taxon>
        <taxon>Alphaproteobacteria</taxon>
        <taxon>Hyphomicrobiales</taxon>
        <taxon>Amorphaceae</taxon>
        <taxon>Acuticoccus</taxon>
    </lineage>
</organism>
<dbReference type="Proteomes" id="UP000249590">
    <property type="component" value="Unassembled WGS sequence"/>
</dbReference>
<dbReference type="GO" id="GO:0015774">
    <property type="term" value="P:polysaccharide transport"/>
    <property type="evidence" value="ECO:0007669"/>
    <property type="project" value="InterPro"/>
</dbReference>
<proteinExistence type="predicted"/>
<dbReference type="RefSeq" id="WP_111346587.1">
    <property type="nucleotide sequence ID" value="NZ_JAIWKD010000008.1"/>
</dbReference>
<sequence>MSPASARRVLLLEGPPTSFFSVLVRHFEEADVPVTRVLLHAGDWLFARGHGISFRGRIDEFEPFLRKLIADNAITDIIYFADRLPYHRVAARVAEEVGVIPYAIENGYLRPDWLTLEPGGMGVYSRFPTDRGHIERIASDAPTIDDVIRYRHLFTNEAFHDVAYNFARLLGSPGYWHFDDDKPTSPVREYAAWVPQLLRRQIARNRAPRQLQRILKHNKPYFLVPLQLEVDYQIRDNSPYRRLSAFIDEVFASFARHAPKETSVLVKIHPLDSGLENWRHTLKRIKRDHDLTGRIRMIAAGSLQDMLDNAAGVVLVNSTVGLYALRAGAPTKAMGSAVYNLPDLTDQQPLDTFWSNPQKPDKEYVKTFVKALARATQLKGSFYNPAGMEVGAAEVVRRIKAEIGRSDMFVFPPPRLEAARVMGVNVR</sequence>
<dbReference type="CDD" id="cd16441">
    <property type="entry name" value="beta_Kdo_transferase_KpsS"/>
    <property type="match status" value="1"/>
</dbReference>
<gene>
    <name evidence="1" type="ORF">DLJ53_14895</name>
</gene>